<dbReference type="InterPro" id="IPR016541">
    <property type="entry name" value="UCP008505"/>
</dbReference>
<dbReference type="Gene3D" id="3.40.50.1010">
    <property type="entry name" value="5'-nuclease"/>
    <property type="match status" value="1"/>
</dbReference>
<organism evidence="1 2">
    <name type="scientific">Chryseobacterium gambrini</name>
    <dbReference type="NCBI Taxonomy" id="373672"/>
    <lineage>
        <taxon>Bacteria</taxon>
        <taxon>Pseudomonadati</taxon>
        <taxon>Bacteroidota</taxon>
        <taxon>Flavobacteriia</taxon>
        <taxon>Flavobacteriales</taxon>
        <taxon>Weeksellaceae</taxon>
        <taxon>Chryseobacterium group</taxon>
        <taxon>Chryseobacterium</taxon>
    </lineage>
</organism>
<dbReference type="Proteomes" id="UP001380186">
    <property type="component" value="Chromosome"/>
</dbReference>
<dbReference type="InterPro" id="IPR029060">
    <property type="entry name" value="PIN-like_dom_sf"/>
</dbReference>
<accession>A0ABN7CK07</accession>
<evidence type="ECO:0000313" key="2">
    <source>
        <dbReference type="Proteomes" id="UP001380186"/>
    </source>
</evidence>
<sequence>MNKKYCIDANVLIQAWQKYYNPNICPDYWNILNELGKSDVIFIPKLVYDEIVRTEDDLSAWLKTSSIPVRKTSENVAKCLKLIFANNEQHKFLVDNTKGRSLADPWVIAHAMDENAIVVTKEEKVTALNSTKIKIPNVCENMGIETINDFELLKRLQVKFSCTITK</sequence>
<proteinExistence type="predicted"/>
<protein>
    <submittedName>
        <fullName evidence="1">DUF4411 family protein</fullName>
    </submittedName>
</protein>
<keyword evidence="2" id="KW-1185">Reference proteome</keyword>
<dbReference type="SUPFAM" id="SSF88723">
    <property type="entry name" value="PIN domain-like"/>
    <property type="match status" value="1"/>
</dbReference>
<dbReference type="Pfam" id="PF14367">
    <property type="entry name" value="DUF4411"/>
    <property type="match status" value="1"/>
</dbReference>
<dbReference type="RefSeq" id="WP_338613303.1">
    <property type="nucleotide sequence ID" value="NZ_AP029022.1"/>
</dbReference>
<reference evidence="1 2" key="1">
    <citation type="journal article" date="2020" name="Microbes Environ.">
        <title>Synthetic bacterial community of duckweed: a simple and stable system to study plant-microbe interactions.</title>
        <authorList>
            <person name="Ishizawa H."/>
            <person name="Tada M."/>
            <person name="Kuroda M."/>
            <person name="Inoue D."/>
            <person name="Futamata H."/>
            <person name="Ike M."/>
        </authorList>
    </citation>
    <scope>NUCLEOTIDE SEQUENCE [LARGE SCALE GENOMIC DNA]</scope>
    <source>
        <strain evidence="1 2">DW100</strain>
    </source>
</reference>
<dbReference type="EMBL" id="AP029022">
    <property type="protein sequence ID" value="BEV05889.1"/>
    <property type="molecule type" value="Genomic_DNA"/>
</dbReference>
<name>A0ABN7CK07_9FLAO</name>
<gene>
    <name evidence="1" type="ORF">CRDW_32630</name>
</gene>
<evidence type="ECO:0000313" key="1">
    <source>
        <dbReference type="EMBL" id="BEV05889.1"/>
    </source>
</evidence>